<gene>
    <name evidence="1" type="ORF">SAMN05877831_103359</name>
</gene>
<organism evidence="1 2">
    <name type="scientific">Rhodobacter maris</name>
    <dbReference type="NCBI Taxonomy" id="446682"/>
    <lineage>
        <taxon>Bacteria</taxon>
        <taxon>Pseudomonadati</taxon>
        <taxon>Pseudomonadota</taxon>
        <taxon>Alphaproteobacteria</taxon>
        <taxon>Rhodobacterales</taxon>
        <taxon>Rhodobacter group</taxon>
        <taxon>Rhodobacter</taxon>
    </lineage>
</organism>
<dbReference type="AlphaFoldDB" id="A0A285S8Q8"/>
<reference evidence="2" key="1">
    <citation type="submission" date="2017-08" db="EMBL/GenBank/DDBJ databases">
        <authorList>
            <person name="Varghese N."/>
            <person name="Submissions S."/>
        </authorList>
    </citation>
    <scope>NUCLEOTIDE SEQUENCE [LARGE SCALE GENOMIC DNA]</scope>
    <source>
        <strain evidence="2">JA276</strain>
    </source>
</reference>
<proteinExistence type="predicted"/>
<dbReference type="Proteomes" id="UP000219111">
    <property type="component" value="Unassembled WGS sequence"/>
</dbReference>
<evidence type="ECO:0000313" key="2">
    <source>
        <dbReference type="Proteomes" id="UP000219111"/>
    </source>
</evidence>
<accession>A0A285S8Q8</accession>
<sequence>MRIHVYGPAGEAEASQITGKMTAARVGATVAPIKGGSAAFLDIHYHGSDAADLVSAPALSKGGSAAFLDIHYHGSNAADLVSRSAIGESAAAEGGTLMSSSSAITNALTGRTAVSAKPVVNNPAGSAAFLDIHYHGSDAADLAANPAVDKGGSVAFLDIHYHGATAADLVSTPALSKGGSAAFLDIHYHGSQATDVIRPEAGGLTMPTAAGSPALALPKGGSAAFLDIHYHGKSLTDADVKGMPGLHIGDAALLDIHYHG</sequence>
<dbReference type="EMBL" id="OBMT01000003">
    <property type="protein sequence ID" value="SOC03426.1"/>
    <property type="molecule type" value="Genomic_DNA"/>
</dbReference>
<name>A0A285S8Q8_9RHOB</name>
<dbReference type="RefSeq" id="WP_141399426.1">
    <property type="nucleotide sequence ID" value="NZ_OBMT01000003.1"/>
</dbReference>
<protein>
    <submittedName>
        <fullName evidence="1">Uncharacterized protein</fullName>
    </submittedName>
</protein>
<keyword evidence="2" id="KW-1185">Reference proteome</keyword>
<evidence type="ECO:0000313" key="1">
    <source>
        <dbReference type="EMBL" id="SOC03426.1"/>
    </source>
</evidence>